<evidence type="ECO:0000259" key="3">
    <source>
        <dbReference type="Pfam" id="PF05347"/>
    </source>
</evidence>
<feature type="compositionally biased region" description="Acidic residues" evidence="2">
    <location>
        <begin position="457"/>
        <end position="475"/>
    </location>
</feature>
<dbReference type="GO" id="GO:1990221">
    <property type="term" value="C:L-cysteine desulfurase complex"/>
    <property type="evidence" value="ECO:0007669"/>
    <property type="project" value="TreeGrafter"/>
</dbReference>
<gene>
    <name evidence="4" type="ORF">Bfra_000754</name>
</gene>
<feature type="compositionally biased region" description="Polar residues" evidence="2">
    <location>
        <begin position="404"/>
        <end position="415"/>
    </location>
</feature>
<sequence>MSVVAGLKGEASQQARSLYRQLLRQGGQFAAYNFREYAKRRTRDSFREHKDVQDERKVQELMQKGLKELQSLKRQTVVSQFFQLDRLVVEGGKSGKQSGGRNDIMRQKDTGIMGDSLKQKGYLSWSITSTSRLTKMGVKTSSLASNTGDPNSLISPVELDTSFLPPNSFSTQRADMPAYRTGGRRQNRTGYVDHDILEGIPVRQWRREFVTVAPPPPQESNASQNDIWAKELPWGMPKDSHLLPQHSQDLLRAARSGKIYKRPTPMDEEEQDLEAILGDKPDKKEEETRDSGFTARAWKQIPGHQNASDMDFLAKRRKGLGSTIPKPAPVPTVVQTTVRRTDAAGNEYLEKVIVPHGQTVVGDVVSQTTIPDPNAIEGTPFRRKGPVGKKGKRGPGRGRKKILPTSTPNVTSEPLGQNGDAANSHLGADGIKIEGEGGATPAKNLDTEMIDDSNPASDDDVGDEGDQGDDDDDSVDILNSPSRPHRDSSQDHNISTTQEIPKSSSVDVTMGGTDIPGPTKLELERVKDEGKFGSPLKQIALTTSTVNTPTVSPTETTAREPISFSTEKTDIPLAPVEKINQEMLSIAEVSASTELPPVPSHPTEEHEEVSVELRAEEEEEEEMLLDILENTGNPQIGAASPTEAEIPSLSPAVQASIQSPVKPSPIAEEKTPQNFAEPSPTPVVEEPPTVPSQATAQSEEAEQPIATLSSTSPVREIEQPVVATSSASPVREEVQPVAPTSPPLAAPEATDFAEVVIEPTEISPPTEETKQVESIEQNEPVEPNASTELDASTEPKESVEADVVHELNDIDMIDESNKPDVVHESNDIEMTNESNESHESNEPQGAEESKLPAEPVKSTGEEEDEDDFPDLLGGLERNLYGSSQLPATSLISAAPSASIASESIEPTEPAKPTEPIEENIPLPKEVESDTKTEEKGKDVEVKEEASTS</sequence>
<feature type="compositionally biased region" description="Basic and acidic residues" evidence="2">
    <location>
        <begin position="793"/>
        <end position="808"/>
    </location>
</feature>
<evidence type="ECO:0000313" key="4">
    <source>
        <dbReference type="EMBL" id="KAF5878587.1"/>
    </source>
</evidence>
<dbReference type="RefSeq" id="XP_037197531.1">
    <property type="nucleotide sequence ID" value="XM_037331198.1"/>
</dbReference>
<evidence type="ECO:0000256" key="1">
    <source>
        <dbReference type="ARBA" id="ARBA00009508"/>
    </source>
</evidence>
<dbReference type="Pfam" id="PF05347">
    <property type="entry name" value="Complex1_LYR"/>
    <property type="match status" value="1"/>
</dbReference>
<feature type="compositionally biased region" description="Polar residues" evidence="2">
    <location>
        <begin position="491"/>
        <end position="507"/>
    </location>
</feature>
<feature type="compositionally biased region" description="Low complexity" evidence="2">
    <location>
        <begin position="543"/>
        <end position="556"/>
    </location>
</feature>
<dbReference type="InterPro" id="IPR051522">
    <property type="entry name" value="ISC_assembly_LYR"/>
</dbReference>
<dbReference type="PANTHER" id="PTHR13166:SF7">
    <property type="entry name" value="LYR MOTIF-CONTAINING PROTEIN 4"/>
    <property type="match status" value="1"/>
</dbReference>
<name>A0A8H6B403_9HELO</name>
<dbReference type="GO" id="GO:0016226">
    <property type="term" value="P:iron-sulfur cluster assembly"/>
    <property type="evidence" value="ECO:0007669"/>
    <property type="project" value="InterPro"/>
</dbReference>
<evidence type="ECO:0000256" key="2">
    <source>
        <dbReference type="SAM" id="MobiDB-lite"/>
    </source>
</evidence>
<feature type="compositionally biased region" description="Basic and acidic residues" evidence="2">
    <location>
        <begin position="815"/>
        <end position="826"/>
    </location>
</feature>
<feature type="compositionally biased region" description="Basic and acidic residues" evidence="2">
    <location>
        <begin position="924"/>
        <end position="948"/>
    </location>
</feature>
<feature type="compositionally biased region" description="Acidic residues" evidence="2">
    <location>
        <begin position="615"/>
        <end position="624"/>
    </location>
</feature>
<accession>A0A8H6B403</accession>
<comment type="caution">
    <text evidence="4">The sequence shown here is derived from an EMBL/GenBank/DDBJ whole genome shotgun (WGS) entry which is preliminary data.</text>
</comment>
<dbReference type="GeneID" id="59254890"/>
<feature type="compositionally biased region" description="Basic and acidic residues" evidence="2">
    <location>
        <begin position="602"/>
        <end position="614"/>
    </location>
</feature>
<feature type="region of interest" description="Disordered" evidence="2">
    <location>
        <begin position="543"/>
        <end position="569"/>
    </location>
</feature>
<feature type="compositionally biased region" description="Basic and acidic residues" evidence="2">
    <location>
        <begin position="835"/>
        <end position="851"/>
    </location>
</feature>
<feature type="compositionally biased region" description="Basic residues" evidence="2">
    <location>
        <begin position="381"/>
        <end position="402"/>
    </location>
</feature>
<dbReference type="PANTHER" id="PTHR13166">
    <property type="entry name" value="PROTEIN C6ORF149"/>
    <property type="match status" value="1"/>
</dbReference>
<reference evidence="4 5" key="1">
    <citation type="journal article" date="2020" name="Phytopathology">
        <title>A high-quality genome resource of Botrytis fragariae, a new and rapidly spreading fungal pathogen causing strawberry gray mold in the U.S.A.</title>
        <authorList>
            <person name="Wu Y."/>
            <person name="Saski C.A."/>
            <person name="Schnabel G."/>
            <person name="Xiao S."/>
            <person name="Hu M."/>
        </authorList>
    </citation>
    <scope>NUCLEOTIDE SEQUENCE [LARGE SCALE GENOMIC DNA]</scope>
    <source>
        <strain evidence="4 5">BVB16</strain>
    </source>
</reference>
<dbReference type="Proteomes" id="UP000531561">
    <property type="component" value="Unassembled WGS sequence"/>
</dbReference>
<dbReference type="OrthoDB" id="275715at2759"/>
<feature type="region of interest" description="Disordered" evidence="2">
    <location>
        <begin position="893"/>
        <end position="948"/>
    </location>
</feature>
<dbReference type="GO" id="GO:0005739">
    <property type="term" value="C:mitochondrion"/>
    <property type="evidence" value="ECO:0007669"/>
    <property type="project" value="TreeGrafter"/>
</dbReference>
<dbReference type="InterPro" id="IPR045297">
    <property type="entry name" value="Complex1_LYR_LYRM4"/>
</dbReference>
<dbReference type="AlphaFoldDB" id="A0A8H6B403"/>
<feature type="compositionally biased region" description="Polar residues" evidence="2">
    <location>
        <begin position="651"/>
        <end position="661"/>
    </location>
</feature>
<comment type="similarity">
    <text evidence="1">Belongs to the complex I LYR family.</text>
</comment>
<dbReference type="EMBL" id="JABFCT010000002">
    <property type="protein sequence ID" value="KAF5878587.1"/>
    <property type="molecule type" value="Genomic_DNA"/>
</dbReference>
<feature type="region of interest" description="Disordered" evidence="2">
    <location>
        <begin position="371"/>
        <end position="519"/>
    </location>
</feature>
<feature type="region of interest" description="Disordered" evidence="2">
    <location>
        <begin position="593"/>
        <end position="748"/>
    </location>
</feature>
<proteinExistence type="inferred from homology"/>
<dbReference type="InterPro" id="IPR008011">
    <property type="entry name" value="Complex1_LYR_dom"/>
</dbReference>
<dbReference type="CDD" id="cd20264">
    <property type="entry name" value="Complex1_LYR_LYRM4"/>
    <property type="match status" value="1"/>
</dbReference>
<evidence type="ECO:0000313" key="5">
    <source>
        <dbReference type="Proteomes" id="UP000531561"/>
    </source>
</evidence>
<organism evidence="4 5">
    <name type="scientific">Botrytis fragariae</name>
    <dbReference type="NCBI Taxonomy" id="1964551"/>
    <lineage>
        <taxon>Eukaryota</taxon>
        <taxon>Fungi</taxon>
        <taxon>Dikarya</taxon>
        <taxon>Ascomycota</taxon>
        <taxon>Pezizomycotina</taxon>
        <taxon>Leotiomycetes</taxon>
        <taxon>Helotiales</taxon>
        <taxon>Sclerotiniaceae</taxon>
        <taxon>Botrytis</taxon>
    </lineage>
</organism>
<protein>
    <submittedName>
        <fullName evidence="4">Putative lyr family protein</fullName>
    </submittedName>
</protein>
<feature type="region of interest" description="Disordered" evidence="2">
    <location>
        <begin position="761"/>
        <end position="879"/>
    </location>
</feature>
<keyword evidence="5" id="KW-1185">Reference proteome</keyword>
<feature type="compositionally biased region" description="Low complexity" evidence="2">
    <location>
        <begin position="893"/>
        <end position="907"/>
    </location>
</feature>
<feature type="domain" description="Complex 1 LYR protein" evidence="3">
    <location>
        <begin position="13"/>
        <end position="70"/>
    </location>
</feature>